<gene>
    <name evidence="4" type="ORF">PNO30_03295</name>
</gene>
<comment type="caution">
    <text evidence="4">The sequence shown here is derived from an EMBL/GenBank/DDBJ whole genome shotgun (WGS) entry which is preliminary data.</text>
</comment>
<proteinExistence type="predicted"/>
<organism evidence="4 5">
    <name type="scientific">Gemella haemolysans</name>
    <dbReference type="NCBI Taxonomy" id="1379"/>
    <lineage>
        <taxon>Bacteria</taxon>
        <taxon>Bacillati</taxon>
        <taxon>Bacillota</taxon>
        <taxon>Bacilli</taxon>
        <taxon>Bacillales</taxon>
        <taxon>Gemellaceae</taxon>
        <taxon>Gemella</taxon>
    </lineage>
</organism>
<keyword evidence="2" id="KW-0472">Membrane</keyword>
<evidence type="ECO:0000259" key="3">
    <source>
        <dbReference type="Pfam" id="PF12870"/>
    </source>
</evidence>
<dbReference type="InterPro" id="IPR024267">
    <property type="entry name" value="DUF4878"/>
</dbReference>
<evidence type="ECO:0000256" key="1">
    <source>
        <dbReference type="SAM" id="MobiDB-lite"/>
    </source>
</evidence>
<feature type="transmembrane region" description="Helical" evidence="2">
    <location>
        <begin position="201"/>
        <end position="220"/>
    </location>
</feature>
<reference evidence="4" key="1">
    <citation type="submission" date="2023-08" db="EMBL/GenBank/DDBJ databases">
        <title>Dental plaque isolates bound by oral lectin ZG16B.</title>
        <authorList>
            <person name="Ghosh S."/>
        </authorList>
    </citation>
    <scope>NUCLEOTIDE SEQUENCE</scope>
    <source>
        <strain evidence="4">DP3_5B</strain>
    </source>
</reference>
<dbReference type="AlphaFoldDB" id="A0AAW6B1Z4"/>
<dbReference type="Gene3D" id="3.10.450.50">
    <property type="match status" value="1"/>
</dbReference>
<name>A0AAW6B1Z4_9BACL</name>
<sequence length="342" mass="37960">MNNRGQNVSPNGTPQNNHPNQGYPQQNSQHQGNGYNGQNPQNLNRNVNNQNPYQNQNPQANNVNNPQFQGYPNGQNQPHNNANNQQYRGYNNGQNPKNNNVNNAQYRGNANSQNLQNNNVNNQQFRGQGYNGQNPQFNNMNNPQFRGQSYNGQNPQFGNMNNGQFNNQNGYNNPNQFNPQFRTNNQNFNPMYGKRKVDNKTIGIIAAIAAAVVVIALIIFSGSGKPGASTPKGAVEGWISSVKSGDLEKMIDYVHFESVESRQKAISELRNLSEDDKQKLTMAKGLVGLVEVGETKMIDDRTAKVSLKVKGVDLGSLFGSSSGQTIKVIKVNGRWFLTENPF</sequence>
<dbReference type="Proteomes" id="UP001212217">
    <property type="component" value="Unassembled WGS sequence"/>
</dbReference>
<accession>A0AAW6B1Z4</accession>
<protein>
    <submittedName>
        <fullName evidence="4">DUF4878 domain-containing protein</fullName>
    </submittedName>
</protein>
<keyword evidence="2" id="KW-1133">Transmembrane helix</keyword>
<feature type="compositionally biased region" description="Low complexity" evidence="1">
    <location>
        <begin position="131"/>
        <end position="178"/>
    </location>
</feature>
<dbReference type="RefSeq" id="WP_271987152.1">
    <property type="nucleotide sequence ID" value="NZ_JAQMFS010000047.1"/>
</dbReference>
<keyword evidence="2" id="KW-0812">Transmembrane</keyword>
<feature type="region of interest" description="Disordered" evidence="1">
    <location>
        <begin position="1"/>
        <end position="178"/>
    </location>
</feature>
<dbReference type="EMBL" id="JAQMFS010000047">
    <property type="protein sequence ID" value="MDB6185804.1"/>
    <property type="molecule type" value="Genomic_DNA"/>
</dbReference>
<dbReference type="Pfam" id="PF12870">
    <property type="entry name" value="DUF4878"/>
    <property type="match status" value="1"/>
</dbReference>
<feature type="domain" description="DUF4878" evidence="3">
    <location>
        <begin position="227"/>
        <end position="337"/>
    </location>
</feature>
<evidence type="ECO:0000313" key="4">
    <source>
        <dbReference type="EMBL" id="MDB6185804.1"/>
    </source>
</evidence>
<feature type="compositionally biased region" description="Low complexity" evidence="1">
    <location>
        <begin position="25"/>
        <end position="124"/>
    </location>
</feature>
<feature type="compositionally biased region" description="Polar residues" evidence="1">
    <location>
        <begin position="1"/>
        <end position="24"/>
    </location>
</feature>
<evidence type="ECO:0000256" key="2">
    <source>
        <dbReference type="SAM" id="Phobius"/>
    </source>
</evidence>
<evidence type="ECO:0000313" key="5">
    <source>
        <dbReference type="Proteomes" id="UP001212217"/>
    </source>
</evidence>